<dbReference type="AlphaFoldDB" id="A0A316EKE5"/>
<name>A0A316EKE5_9BURK</name>
<feature type="region of interest" description="Disordered" evidence="1">
    <location>
        <begin position="212"/>
        <end position="233"/>
    </location>
</feature>
<dbReference type="EMBL" id="QGGT01000007">
    <property type="protein sequence ID" value="PWK32322.1"/>
    <property type="molecule type" value="Genomic_DNA"/>
</dbReference>
<reference evidence="2 3" key="1">
    <citation type="submission" date="2018-05" db="EMBL/GenBank/DDBJ databases">
        <title>Genomic Encyclopedia of Type Strains, Phase IV (KMG-V): Genome sequencing to study the core and pangenomes of soil and plant-associated prokaryotes.</title>
        <authorList>
            <person name="Whitman W."/>
        </authorList>
    </citation>
    <scope>NUCLEOTIDE SEQUENCE [LARGE SCALE GENOMIC DNA]</scope>
    <source>
        <strain evidence="2 3">SLV-132</strain>
    </source>
</reference>
<gene>
    <name evidence="2" type="ORF">C7419_107113</name>
</gene>
<evidence type="ECO:0000313" key="2">
    <source>
        <dbReference type="EMBL" id="PWK32322.1"/>
    </source>
</evidence>
<comment type="caution">
    <text evidence="2">The sequence shown here is derived from an EMBL/GenBank/DDBJ whole genome shotgun (WGS) entry which is preliminary data.</text>
</comment>
<protein>
    <submittedName>
        <fullName evidence="2">Uncharacterized protein</fullName>
    </submittedName>
</protein>
<evidence type="ECO:0000256" key="1">
    <source>
        <dbReference type="SAM" id="MobiDB-lite"/>
    </source>
</evidence>
<sequence length="233" mass="25983">MSKARFQLVHPNFAPRAKAISEPTLVEARLQQLSPDLSTELLYNAVLTGLGSRNDTTLASAVTAAGVQQWLKTVEALRTQLSAMGWHIHNERNCPLISTPDRSVSIVVMTGNRETGKLGAEDPTNQTEKGAVVERFVHGNRQLELFNQDSLKLAKTRQKETQVWVFLYHYDQTVNEVRFELAYPTGFGKKKIEEWGERLILGSIPNQPDDFDVAGDRPNAPPTVDVEPKTGTF</sequence>
<keyword evidence="3" id="KW-1185">Reference proteome</keyword>
<dbReference type="Proteomes" id="UP000245754">
    <property type="component" value="Unassembled WGS sequence"/>
</dbReference>
<evidence type="ECO:0000313" key="3">
    <source>
        <dbReference type="Proteomes" id="UP000245754"/>
    </source>
</evidence>
<proteinExistence type="predicted"/>
<organism evidence="2 3">
    <name type="scientific">Cupriavidus plantarum</name>
    <dbReference type="NCBI Taxonomy" id="942865"/>
    <lineage>
        <taxon>Bacteria</taxon>
        <taxon>Pseudomonadati</taxon>
        <taxon>Pseudomonadota</taxon>
        <taxon>Betaproteobacteria</taxon>
        <taxon>Burkholderiales</taxon>
        <taxon>Burkholderiaceae</taxon>
        <taxon>Cupriavidus</taxon>
    </lineage>
</organism>
<accession>A0A316EKE5</accession>
<dbReference type="RefSeq" id="WP_109585152.1">
    <property type="nucleotide sequence ID" value="NZ_QGGT01000007.1"/>
</dbReference>